<dbReference type="Proteomes" id="UP000321126">
    <property type="component" value="Unassembled WGS sequence"/>
</dbReference>
<evidence type="ECO:0000313" key="1">
    <source>
        <dbReference type="EMBL" id="TXE36884.1"/>
    </source>
</evidence>
<sequence>MNKKKIVIIPSNRQLFDGNEEQFHLFKKEVSIPNSNEKVLYDNSSAIPIWDIDENIRKAIAEKISRIKVIEYPYDPIPSYKNENLDIYAQPVESDMHKKRITIITATGESQPARYKIKLLGFIFH</sequence>
<reference evidence="1 2" key="1">
    <citation type="submission" date="2019-07" db="EMBL/GenBank/DDBJ databases">
        <title>Serratia strains were isolated from fresh produce.</title>
        <authorList>
            <person name="Cho G.-S."/>
            <person name="Stein M."/>
            <person name="Lee W."/>
            <person name="Suh S.H."/>
            <person name="Franz C.M.A.P."/>
        </authorList>
    </citation>
    <scope>NUCLEOTIDE SEQUENCE [LARGE SCALE GENOMIC DNA]</scope>
    <source>
        <strain evidence="1 2">S16</strain>
    </source>
</reference>
<name>A0A5C7CME4_SERMA</name>
<dbReference type="EMBL" id="VOUQ01000002">
    <property type="protein sequence ID" value="TXE36884.1"/>
    <property type="molecule type" value="Genomic_DNA"/>
</dbReference>
<accession>A0A5C7CME4</accession>
<evidence type="ECO:0000313" key="2">
    <source>
        <dbReference type="Proteomes" id="UP000321126"/>
    </source>
</evidence>
<dbReference type="AlphaFoldDB" id="A0A5C7CME4"/>
<protein>
    <submittedName>
        <fullName evidence="1">Uncharacterized protein</fullName>
    </submittedName>
</protein>
<dbReference type="RefSeq" id="WP_147882190.1">
    <property type="nucleotide sequence ID" value="NZ_VOUQ01000002.1"/>
</dbReference>
<gene>
    <name evidence="1" type="ORF">FOT62_07895</name>
</gene>
<organism evidence="1 2">
    <name type="scientific">Serratia marcescens</name>
    <dbReference type="NCBI Taxonomy" id="615"/>
    <lineage>
        <taxon>Bacteria</taxon>
        <taxon>Pseudomonadati</taxon>
        <taxon>Pseudomonadota</taxon>
        <taxon>Gammaproteobacteria</taxon>
        <taxon>Enterobacterales</taxon>
        <taxon>Yersiniaceae</taxon>
        <taxon>Serratia</taxon>
    </lineage>
</organism>
<comment type="caution">
    <text evidence="1">The sequence shown here is derived from an EMBL/GenBank/DDBJ whole genome shotgun (WGS) entry which is preliminary data.</text>
</comment>
<proteinExistence type="predicted"/>